<dbReference type="CDD" id="cd08896">
    <property type="entry name" value="SRPBCC_CalC_Aha1-like_3"/>
    <property type="match status" value="1"/>
</dbReference>
<feature type="region of interest" description="Disordered" evidence="2">
    <location>
        <begin position="165"/>
        <end position="198"/>
    </location>
</feature>
<evidence type="ECO:0000256" key="1">
    <source>
        <dbReference type="ARBA" id="ARBA00006817"/>
    </source>
</evidence>
<dbReference type="RefSeq" id="WP_081825108.1">
    <property type="nucleotide sequence ID" value="NZ_BNAB01000001.1"/>
</dbReference>
<dbReference type="SUPFAM" id="SSF55961">
    <property type="entry name" value="Bet v1-like"/>
    <property type="match status" value="1"/>
</dbReference>
<dbReference type="AlphaFoldDB" id="A0AAN4UND5"/>
<dbReference type="EMBL" id="FNOB01000001">
    <property type="protein sequence ID" value="SDW09469.1"/>
    <property type="molecule type" value="Genomic_DNA"/>
</dbReference>
<name>A0AAN4UND5_9RHOB</name>
<dbReference type="InterPro" id="IPR023393">
    <property type="entry name" value="START-like_dom_sf"/>
</dbReference>
<dbReference type="Proteomes" id="UP000634647">
    <property type="component" value="Unassembled WGS sequence"/>
</dbReference>
<dbReference type="Proteomes" id="UP000199541">
    <property type="component" value="Unassembled WGS sequence"/>
</dbReference>
<dbReference type="EMBL" id="BNAB01000001">
    <property type="protein sequence ID" value="GHD98637.1"/>
    <property type="molecule type" value="Genomic_DNA"/>
</dbReference>
<evidence type="ECO:0000259" key="3">
    <source>
        <dbReference type="Pfam" id="PF08327"/>
    </source>
</evidence>
<protein>
    <submittedName>
        <fullName evidence="4">Activator of HSP90 ATPase</fullName>
    </submittedName>
    <submittedName>
        <fullName evidence="5">Uncharacterized conserved protein YndB, AHSA1/START domain</fullName>
    </submittedName>
</protein>
<evidence type="ECO:0000313" key="4">
    <source>
        <dbReference type="EMBL" id="GHD98637.1"/>
    </source>
</evidence>
<dbReference type="Pfam" id="PF08327">
    <property type="entry name" value="AHSA1"/>
    <property type="match status" value="1"/>
</dbReference>
<feature type="domain" description="Activator of Hsp90 ATPase homologue 1/2-like C-terminal" evidence="3">
    <location>
        <begin position="17"/>
        <end position="151"/>
    </location>
</feature>
<comment type="similarity">
    <text evidence="1">Belongs to the AHA1 family.</text>
</comment>
<keyword evidence="6" id="KW-1185">Reference proteome</keyword>
<evidence type="ECO:0000256" key="2">
    <source>
        <dbReference type="SAM" id="MobiDB-lite"/>
    </source>
</evidence>
<dbReference type="InterPro" id="IPR013538">
    <property type="entry name" value="ASHA1/2-like_C"/>
</dbReference>
<proteinExistence type="inferred from homology"/>
<accession>A0AAN4UND5</accession>
<gene>
    <name evidence="4" type="ORF">GCM10008024_02950</name>
    <name evidence="5" type="ORF">SAMN05444006_101256</name>
</gene>
<comment type="caution">
    <text evidence="4">The sequence shown here is derived from an EMBL/GenBank/DDBJ whole genome shotgun (WGS) entry which is preliminary data.</text>
</comment>
<evidence type="ECO:0000313" key="6">
    <source>
        <dbReference type="Proteomes" id="UP000199541"/>
    </source>
</evidence>
<dbReference type="Gene3D" id="3.30.530.20">
    <property type="match status" value="1"/>
</dbReference>
<organism evidence="4 7">
    <name type="scientific">Allgaiera indica</name>
    <dbReference type="NCBI Taxonomy" id="765699"/>
    <lineage>
        <taxon>Bacteria</taxon>
        <taxon>Pseudomonadati</taxon>
        <taxon>Pseudomonadota</taxon>
        <taxon>Alphaproteobacteria</taxon>
        <taxon>Rhodobacterales</taxon>
        <taxon>Paracoccaceae</taxon>
        <taxon>Allgaiera</taxon>
    </lineage>
</organism>
<reference evidence="4" key="1">
    <citation type="journal article" date="2014" name="Int. J. Syst. Evol. Microbiol.">
        <title>Complete genome sequence of Corynebacterium casei LMG S-19264T (=DSM 44701T), isolated from a smear-ripened cheese.</title>
        <authorList>
            <consortium name="US DOE Joint Genome Institute (JGI-PGF)"/>
            <person name="Walter F."/>
            <person name="Albersmeier A."/>
            <person name="Kalinowski J."/>
            <person name="Ruckert C."/>
        </authorList>
    </citation>
    <scope>NUCLEOTIDE SEQUENCE</scope>
    <source>
        <strain evidence="4">CGMCC 1.10859</strain>
    </source>
</reference>
<reference evidence="4" key="3">
    <citation type="submission" date="2023-06" db="EMBL/GenBank/DDBJ databases">
        <authorList>
            <person name="Sun Q."/>
            <person name="Zhou Y."/>
        </authorList>
    </citation>
    <scope>NUCLEOTIDE SEQUENCE</scope>
    <source>
        <strain evidence="4">CGMCC 1.10859</strain>
    </source>
</reference>
<sequence>MDLDPKTDLKLERSIHAPRALIWECWTRPEHIPQFFVPRPHRVTACEIDLRVGDRFNTTFEVDGKQIHNPGVYLEIIPGKKLVFTDGYSKDWRPSETPFMTAIVLLEDASPGVTSYTAIVRLPTPETRETHEDMGFFEGWGTMVTQLEDYAAGLGRWTRRQGGFLARGGPLPTRGRGDPARAIGRRAPFGGRDRSGPA</sequence>
<evidence type="ECO:0000313" key="7">
    <source>
        <dbReference type="Proteomes" id="UP000634647"/>
    </source>
</evidence>
<reference evidence="5 6" key="2">
    <citation type="submission" date="2016-10" db="EMBL/GenBank/DDBJ databases">
        <authorList>
            <person name="Varghese N."/>
            <person name="Submissions S."/>
        </authorList>
    </citation>
    <scope>NUCLEOTIDE SEQUENCE [LARGE SCALE GENOMIC DNA]</scope>
    <source>
        <strain evidence="5 6">DSM 24802</strain>
    </source>
</reference>
<evidence type="ECO:0000313" key="5">
    <source>
        <dbReference type="EMBL" id="SDW09469.1"/>
    </source>
</evidence>